<feature type="region of interest" description="Disordered" evidence="4">
    <location>
        <begin position="39"/>
        <end position="106"/>
    </location>
</feature>
<feature type="region of interest" description="Disordered" evidence="4">
    <location>
        <begin position="1"/>
        <end position="25"/>
    </location>
</feature>
<feature type="compositionally biased region" description="Polar residues" evidence="4">
    <location>
        <begin position="40"/>
        <end position="55"/>
    </location>
</feature>
<feature type="domain" description="BRX" evidence="5">
    <location>
        <begin position="283"/>
        <end position="338"/>
    </location>
</feature>
<keyword evidence="7" id="KW-1185">Reference proteome</keyword>
<accession>A0AAV3PFU8</accession>
<dbReference type="GO" id="GO:0005634">
    <property type="term" value="C:nucleus"/>
    <property type="evidence" value="ECO:0007669"/>
    <property type="project" value="UniProtKB-SubCell"/>
</dbReference>
<feature type="compositionally biased region" description="Polar residues" evidence="4">
    <location>
        <begin position="78"/>
        <end position="92"/>
    </location>
</feature>
<evidence type="ECO:0000256" key="2">
    <source>
        <dbReference type="ARBA" id="ARBA00009057"/>
    </source>
</evidence>
<dbReference type="Pfam" id="PF13713">
    <property type="entry name" value="BRX_N"/>
    <property type="match status" value="1"/>
</dbReference>
<feature type="compositionally biased region" description="Basic and acidic residues" evidence="4">
    <location>
        <begin position="9"/>
        <end position="25"/>
    </location>
</feature>
<feature type="domain" description="BRX" evidence="5">
    <location>
        <begin position="124"/>
        <end position="179"/>
    </location>
</feature>
<reference evidence="6 7" key="1">
    <citation type="submission" date="2024-01" db="EMBL/GenBank/DDBJ databases">
        <title>The complete chloroplast genome sequence of Lithospermum erythrorhizon: insights into the phylogenetic relationship among Boraginaceae species and the maternal lineages of purple gromwells.</title>
        <authorList>
            <person name="Okada T."/>
            <person name="Watanabe K."/>
        </authorList>
    </citation>
    <scope>NUCLEOTIDE SEQUENCE [LARGE SCALE GENOMIC DNA]</scope>
</reference>
<gene>
    <name evidence="6" type="ORF">LIER_09020</name>
</gene>
<evidence type="ECO:0000256" key="3">
    <source>
        <dbReference type="ARBA" id="ARBA00023242"/>
    </source>
</evidence>
<evidence type="ECO:0000313" key="6">
    <source>
        <dbReference type="EMBL" id="GAA0149983.1"/>
    </source>
</evidence>
<dbReference type="Proteomes" id="UP001454036">
    <property type="component" value="Unassembled WGS sequence"/>
</dbReference>
<dbReference type="AlphaFoldDB" id="A0AAV3PFU8"/>
<evidence type="ECO:0000256" key="4">
    <source>
        <dbReference type="SAM" id="MobiDB-lite"/>
    </source>
</evidence>
<proteinExistence type="inferred from homology"/>
<dbReference type="InterPro" id="IPR013591">
    <property type="entry name" value="Brevis_radix_dom"/>
</dbReference>
<sequence length="338" mass="37994">MLTCITCSKQKDDETGEGARRKEAAKSLTVQIKDIALKVSGSNKGSKTSTPSSFRRGSHRAYPDFDTVSDGVPFPGRSGSTPRWDFTNSSHPASRFDGGFAGDRTPAKPSITAAEVVLDEDEAKDWTAQVEHGIHITFESLPQGGNDLKRIRFSRDIYDKWEAQRWWGENFDRIMELYNVQRFNSQALDTPSRSDNGRDSSYSTLGSVTRDYGRSFYRPSGAQGYLPPDLQENDGGRHFNAGSSAYGLGRVKAEMSSMDASRTTTSSQDEASISMSNASEMESEWIEEDEPGVYITIRQLADGTRELRRVRFSREKYGEDHAKLWWETNRDRIQAQYL</sequence>
<dbReference type="InterPro" id="IPR044532">
    <property type="entry name" value="BRX-like"/>
</dbReference>
<feature type="region of interest" description="Disordered" evidence="4">
    <location>
        <begin position="187"/>
        <end position="206"/>
    </location>
</feature>
<protein>
    <recommendedName>
        <fullName evidence="5">BRX domain-containing protein</fullName>
    </recommendedName>
</protein>
<dbReference type="Pfam" id="PF08381">
    <property type="entry name" value="BRX"/>
    <property type="match status" value="2"/>
</dbReference>
<comment type="similarity">
    <text evidence="2">Belongs to the BRX family.</text>
</comment>
<keyword evidence="3" id="KW-0539">Nucleus</keyword>
<dbReference type="InterPro" id="IPR027988">
    <property type="entry name" value="BRX_N"/>
</dbReference>
<comment type="caution">
    <text evidence="6">The sequence shown here is derived from an EMBL/GenBank/DDBJ whole genome shotgun (WGS) entry which is preliminary data.</text>
</comment>
<dbReference type="PROSITE" id="PS51514">
    <property type="entry name" value="BRX"/>
    <property type="match status" value="2"/>
</dbReference>
<dbReference type="PANTHER" id="PTHR46058">
    <property type="entry name" value="PROTEIN BREVIS RADIX-LIKE 1"/>
    <property type="match status" value="1"/>
</dbReference>
<evidence type="ECO:0000313" key="7">
    <source>
        <dbReference type="Proteomes" id="UP001454036"/>
    </source>
</evidence>
<evidence type="ECO:0000256" key="1">
    <source>
        <dbReference type="ARBA" id="ARBA00004123"/>
    </source>
</evidence>
<organism evidence="6 7">
    <name type="scientific">Lithospermum erythrorhizon</name>
    <name type="common">Purple gromwell</name>
    <name type="synonym">Lithospermum officinale var. erythrorhizon</name>
    <dbReference type="NCBI Taxonomy" id="34254"/>
    <lineage>
        <taxon>Eukaryota</taxon>
        <taxon>Viridiplantae</taxon>
        <taxon>Streptophyta</taxon>
        <taxon>Embryophyta</taxon>
        <taxon>Tracheophyta</taxon>
        <taxon>Spermatophyta</taxon>
        <taxon>Magnoliopsida</taxon>
        <taxon>eudicotyledons</taxon>
        <taxon>Gunneridae</taxon>
        <taxon>Pentapetalae</taxon>
        <taxon>asterids</taxon>
        <taxon>lamiids</taxon>
        <taxon>Boraginales</taxon>
        <taxon>Boraginaceae</taxon>
        <taxon>Boraginoideae</taxon>
        <taxon>Lithospermeae</taxon>
        <taxon>Lithospermum</taxon>
    </lineage>
</organism>
<name>A0AAV3PFU8_LITER</name>
<dbReference type="PANTHER" id="PTHR46058:SF26">
    <property type="entry name" value="PROTEIN BREVIS RADIX-LIKE 1"/>
    <property type="match status" value="1"/>
</dbReference>
<dbReference type="EMBL" id="BAABME010001506">
    <property type="protein sequence ID" value="GAA0149983.1"/>
    <property type="molecule type" value="Genomic_DNA"/>
</dbReference>
<evidence type="ECO:0000259" key="5">
    <source>
        <dbReference type="PROSITE" id="PS51514"/>
    </source>
</evidence>
<comment type="subcellular location">
    <subcellularLocation>
        <location evidence="1">Nucleus</location>
    </subcellularLocation>
</comment>